<dbReference type="AlphaFoldDB" id="A0A399EM51"/>
<accession>A0A399EM51</accession>
<dbReference type="EMBL" id="QWKZ01000051">
    <property type="protein sequence ID" value="RIH85035.1"/>
    <property type="molecule type" value="Genomic_DNA"/>
</dbReference>
<protein>
    <recommendedName>
        <fullName evidence="3">DUF1616 domain-containing protein</fullName>
    </recommendedName>
</protein>
<sequence>MRTLIVLALIAAGVYLYAERFGLAVGYAPFTPVFYWNHSGEVVYPLRATGIRPFVKVVVAGELRKGSLEVEIRRSGQATPGLVRRYQGRFSDELRYPVETGLYEVVFRLKEARGQVRMDWVMARNEF</sequence>
<organism evidence="1 2">
    <name type="scientific">Meiothermus luteus</name>
    <dbReference type="NCBI Taxonomy" id="2026184"/>
    <lineage>
        <taxon>Bacteria</taxon>
        <taxon>Thermotogati</taxon>
        <taxon>Deinococcota</taxon>
        <taxon>Deinococci</taxon>
        <taxon>Thermales</taxon>
        <taxon>Thermaceae</taxon>
        <taxon>Meiothermus</taxon>
    </lineage>
</organism>
<dbReference type="Proteomes" id="UP000265800">
    <property type="component" value="Unassembled WGS sequence"/>
</dbReference>
<evidence type="ECO:0000313" key="2">
    <source>
        <dbReference type="Proteomes" id="UP000265800"/>
    </source>
</evidence>
<dbReference type="OrthoDB" id="32446at2"/>
<evidence type="ECO:0000313" key="1">
    <source>
        <dbReference type="EMBL" id="RIH85035.1"/>
    </source>
</evidence>
<name>A0A399EM51_9DEIN</name>
<evidence type="ECO:0008006" key="3">
    <source>
        <dbReference type="Google" id="ProtNLM"/>
    </source>
</evidence>
<proteinExistence type="predicted"/>
<keyword evidence="2" id="KW-1185">Reference proteome</keyword>
<reference evidence="1 2" key="1">
    <citation type="submission" date="2018-08" db="EMBL/GenBank/DDBJ databases">
        <title>Meiothermus luteus KCTC 52599 genome sequencing project.</title>
        <authorList>
            <person name="Da Costa M.S."/>
            <person name="Albuquerque L."/>
            <person name="Raposo P."/>
            <person name="Froufe H.J.C."/>
            <person name="Barroso C.S."/>
            <person name="Egas C."/>
        </authorList>
    </citation>
    <scope>NUCLEOTIDE SEQUENCE [LARGE SCALE GENOMIC DNA]</scope>
    <source>
        <strain evidence="1 2">KCTC 52599</strain>
    </source>
</reference>
<dbReference type="RefSeq" id="WP_119360311.1">
    <property type="nucleotide sequence ID" value="NZ_QWKZ01000051.1"/>
</dbReference>
<comment type="caution">
    <text evidence="1">The sequence shown here is derived from an EMBL/GenBank/DDBJ whole genome shotgun (WGS) entry which is preliminary data.</text>
</comment>
<gene>
    <name evidence="1" type="ORF">Mlute_01687</name>
</gene>